<dbReference type="AlphaFoldDB" id="A0A8X6WJJ4"/>
<evidence type="ECO:0000313" key="2">
    <source>
        <dbReference type="Proteomes" id="UP000887159"/>
    </source>
</evidence>
<dbReference type="Proteomes" id="UP000887159">
    <property type="component" value="Unassembled WGS sequence"/>
</dbReference>
<dbReference type="EMBL" id="BMAU01021433">
    <property type="protein sequence ID" value="GFY35682.1"/>
    <property type="molecule type" value="Genomic_DNA"/>
</dbReference>
<gene>
    <name evidence="1" type="primary">TY3B-G_793</name>
    <name evidence="1" type="ORF">TNCV_2619741</name>
</gene>
<sequence length="95" mass="10693">MRHVQGSENIIADTLSRIEIDSITNSSNLNFKEFALAQKNYPEVKEFLQNDGSSLKLELKLCQTSECNFKGLPYSIRDPWTGLPQPVVHLLSGDL</sequence>
<evidence type="ECO:0000313" key="1">
    <source>
        <dbReference type="EMBL" id="GFY35682.1"/>
    </source>
</evidence>
<reference evidence="1" key="1">
    <citation type="submission" date="2020-08" db="EMBL/GenBank/DDBJ databases">
        <title>Multicomponent nature underlies the extraordinary mechanical properties of spider dragline silk.</title>
        <authorList>
            <person name="Kono N."/>
            <person name="Nakamura H."/>
            <person name="Mori M."/>
            <person name="Yoshida Y."/>
            <person name="Ohtoshi R."/>
            <person name="Malay A.D."/>
            <person name="Moran D.A.P."/>
            <person name="Tomita M."/>
            <person name="Numata K."/>
            <person name="Arakawa K."/>
        </authorList>
    </citation>
    <scope>NUCLEOTIDE SEQUENCE</scope>
</reference>
<organism evidence="1 2">
    <name type="scientific">Trichonephila clavipes</name>
    <name type="common">Golden silk orbweaver</name>
    <name type="synonym">Nephila clavipes</name>
    <dbReference type="NCBI Taxonomy" id="2585209"/>
    <lineage>
        <taxon>Eukaryota</taxon>
        <taxon>Metazoa</taxon>
        <taxon>Ecdysozoa</taxon>
        <taxon>Arthropoda</taxon>
        <taxon>Chelicerata</taxon>
        <taxon>Arachnida</taxon>
        <taxon>Araneae</taxon>
        <taxon>Araneomorphae</taxon>
        <taxon>Entelegynae</taxon>
        <taxon>Araneoidea</taxon>
        <taxon>Nephilidae</taxon>
        <taxon>Trichonephila</taxon>
    </lineage>
</organism>
<accession>A0A8X6WJJ4</accession>
<name>A0A8X6WJJ4_TRICX</name>
<comment type="caution">
    <text evidence="1">The sequence shown here is derived from an EMBL/GenBank/DDBJ whole genome shotgun (WGS) entry which is preliminary data.</text>
</comment>
<protein>
    <submittedName>
        <fullName evidence="1">Transposon Ty3-G Gag-Pol polyprotein</fullName>
    </submittedName>
</protein>
<keyword evidence="2" id="KW-1185">Reference proteome</keyword>
<proteinExistence type="predicted"/>